<sequence>MLNKQVASLLGLAMRARKLATGESALKAVQSQQAHLVFIASDASDNTKKKYIDKCTYYHVDYYVAGTSEELSNSVGKINRMAIAVLDAGFAKSIKSKLGG</sequence>
<evidence type="ECO:0000313" key="4">
    <source>
        <dbReference type="Proteomes" id="UP001196408"/>
    </source>
</evidence>
<dbReference type="RefSeq" id="WP_022424336.1">
    <property type="nucleotide sequence ID" value="NZ_JAHOEB010000008.1"/>
</dbReference>
<evidence type="ECO:0000259" key="1">
    <source>
        <dbReference type="Pfam" id="PF01248"/>
    </source>
</evidence>
<dbReference type="Pfam" id="PF01248">
    <property type="entry name" value="Ribosomal_L7Ae"/>
    <property type="match status" value="1"/>
</dbReference>
<keyword evidence="5" id="KW-1185">Reference proteome</keyword>
<dbReference type="Proteomes" id="UP001196408">
    <property type="component" value="Unassembled WGS sequence"/>
</dbReference>
<dbReference type="EMBL" id="JAHOEL010000008">
    <property type="protein sequence ID" value="MBV3392095.1"/>
    <property type="molecule type" value="Genomic_DNA"/>
</dbReference>
<gene>
    <name evidence="2" type="ORF">KSV97_02275</name>
    <name evidence="3" type="ORF">KSW06_02290</name>
</gene>
<protein>
    <submittedName>
        <fullName evidence="2">Ribosomal L7Ae/L30e/S12e/Gadd45 family protein</fullName>
    </submittedName>
</protein>
<dbReference type="Gene3D" id="3.30.1330.30">
    <property type="match status" value="1"/>
</dbReference>
<proteinExistence type="predicted"/>
<dbReference type="EMBL" id="JAHOEF010000008">
    <property type="protein sequence ID" value="MBV3382069.1"/>
    <property type="molecule type" value="Genomic_DNA"/>
</dbReference>
<feature type="domain" description="Ribosomal protein eL8/eL30/eS12/Gadd45" evidence="1">
    <location>
        <begin position="5"/>
        <end position="92"/>
    </location>
</feature>
<evidence type="ECO:0000313" key="3">
    <source>
        <dbReference type="EMBL" id="MBV3392095.1"/>
    </source>
</evidence>
<name>A0AAW4MS23_9FIRM</name>
<dbReference type="Proteomes" id="UP001197492">
    <property type="component" value="Unassembled WGS sequence"/>
</dbReference>
<dbReference type="InterPro" id="IPR004038">
    <property type="entry name" value="Ribosomal_eL8/eL30/eS12/Gad45"/>
</dbReference>
<accession>A0AAW4MS23</accession>
<dbReference type="SUPFAM" id="SSF55315">
    <property type="entry name" value="L30e-like"/>
    <property type="match status" value="1"/>
</dbReference>
<organism evidence="2 4">
    <name type="scientific">Catenibacterium mitsuokai</name>
    <dbReference type="NCBI Taxonomy" id="100886"/>
    <lineage>
        <taxon>Bacteria</taxon>
        <taxon>Bacillati</taxon>
        <taxon>Bacillota</taxon>
        <taxon>Erysipelotrichia</taxon>
        <taxon>Erysipelotrichales</taxon>
        <taxon>Coprobacillaceae</taxon>
        <taxon>Catenibacterium</taxon>
    </lineage>
</organism>
<comment type="caution">
    <text evidence="2">The sequence shown here is derived from an EMBL/GenBank/DDBJ whole genome shotgun (WGS) entry which is preliminary data.</text>
</comment>
<evidence type="ECO:0000313" key="5">
    <source>
        <dbReference type="Proteomes" id="UP001197492"/>
    </source>
</evidence>
<evidence type="ECO:0000313" key="2">
    <source>
        <dbReference type="EMBL" id="MBV3382069.1"/>
    </source>
</evidence>
<reference evidence="2 5" key="1">
    <citation type="submission" date="2021-06" db="EMBL/GenBank/DDBJ databases">
        <title>Collection of gut derived symbiotic bacterial strains cultured from healthy donors.</title>
        <authorList>
            <person name="Lin H."/>
            <person name="Littmann E."/>
            <person name="Pamer E.G."/>
        </authorList>
    </citation>
    <scope>NUCLEOTIDE SEQUENCE</scope>
    <source>
        <strain evidence="3 5">MSK.21.70</strain>
        <strain evidence="2">MSK.21.82</strain>
    </source>
</reference>
<dbReference type="InterPro" id="IPR029064">
    <property type="entry name" value="Ribosomal_eL30-like_sf"/>
</dbReference>
<dbReference type="AlphaFoldDB" id="A0AAW4MS23"/>